<dbReference type="AlphaFoldDB" id="A0A1H1WHA0"/>
<feature type="domain" description="UvrD-like helicase C-terminal" evidence="1">
    <location>
        <begin position="418"/>
        <end position="467"/>
    </location>
</feature>
<keyword evidence="3" id="KW-1185">Reference proteome</keyword>
<dbReference type="STRING" id="1249933.SAMN04489797_2852"/>
<evidence type="ECO:0000259" key="1">
    <source>
        <dbReference type="Pfam" id="PF13538"/>
    </source>
</evidence>
<dbReference type="InterPro" id="IPR027417">
    <property type="entry name" value="P-loop_NTPase"/>
</dbReference>
<proteinExistence type="predicted"/>
<name>A0A1H1WHA0_9FLAO</name>
<dbReference type="RefSeq" id="WP_092447312.1">
    <property type="nucleotide sequence ID" value="NZ_LT629774.1"/>
</dbReference>
<evidence type="ECO:0000313" key="2">
    <source>
        <dbReference type="EMBL" id="SDS95549.1"/>
    </source>
</evidence>
<dbReference type="EMBL" id="LT629774">
    <property type="protein sequence ID" value="SDS95549.1"/>
    <property type="molecule type" value="Genomic_DNA"/>
</dbReference>
<sequence length="478" mass="54463">MISNASAFYSLIKSKFPFAPTSKQDMVLMQLSQFIFDGNKNSIYLLKGYAGTGKTSIIGTIVSNLWQAKKSAVLLAPTGRAAKVISNYSKKEAFTIHKKIYFPKKDRGGGVNFVMKPNKHRNTIFIVDEASMISDTPPDSKSIDSSSLLDDLMRYVYSGHECKLLLIGDKAQLPPVKSDLSPALDENRLSLNYNKDVVGIELDEVVRQEQDSGILSNATELRAVLKSKFYESFKFNVHGFSDSVRLIDGYEIMDAINDAYSANGYEETAIIVRSNKRANAYNQQIRQRILFNESELSSGDYLMVVKNNYFWLKPTSEAGFIANGDIVEVLEIFSIKELYGFRFAEVNLRMVDYPNMKPFETVLLIDTIEVESASLSYEESNRLYQEVLKDYADETSKYKRFLGVKNNKFFNALQVKFSYAITCHKSQGGQWNTIFVEQPYLPNGMDKDYIRWLYTAITRAKEKLYLIGFKDEMFVEKD</sequence>
<accession>A0A1H1WHA0</accession>
<organism evidence="2 3">
    <name type="scientific">Winogradskyella sediminis</name>
    <dbReference type="NCBI Taxonomy" id="1382466"/>
    <lineage>
        <taxon>Bacteria</taxon>
        <taxon>Pseudomonadati</taxon>
        <taxon>Bacteroidota</taxon>
        <taxon>Flavobacteriia</taxon>
        <taxon>Flavobacteriales</taxon>
        <taxon>Flavobacteriaceae</taxon>
        <taxon>Winogradskyella</taxon>
    </lineage>
</organism>
<dbReference type="Pfam" id="PF13538">
    <property type="entry name" value="UvrD_C_2"/>
    <property type="match status" value="1"/>
</dbReference>
<dbReference type="SUPFAM" id="SSF52540">
    <property type="entry name" value="P-loop containing nucleoside triphosphate hydrolases"/>
    <property type="match status" value="1"/>
</dbReference>
<reference evidence="2 3" key="1">
    <citation type="submission" date="2016-10" db="EMBL/GenBank/DDBJ databases">
        <authorList>
            <person name="Varghese N."/>
            <person name="Submissions S."/>
        </authorList>
    </citation>
    <scope>NUCLEOTIDE SEQUENCE [LARGE SCALE GENOMIC DNA]</scope>
    <source>
        <strain evidence="2 3">RHA_55</strain>
    </source>
</reference>
<protein>
    <submittedName>
        <fullName evidence="2">Exodeoxyribonuclease-5</fullName>
    </submittedName>
</protein>
<dbReference type="Pfam" id="PF13245">
    <property type="entry name" value="AAA_19"/>
    <property type="match status" value="1"/>
</dbReference>
<evidence type="ECO:0000313" key="3">
    <source>
        <dbReference type="Proteomes" id="UP000198963"/>
    </source>
</evidence>
<dbReference type="CDD" id="cd18809">
    <property type="entry name" value="SF1_C_RecD"/>
    <property type="match status" value="1"/>
</dbReference>
<dbReference type="Gene3D" id="3.40.50.300">
    <property type="entry name" value="P-loop containing nucleotide triphosphate hydrolases"/>
    <property type="match status" value="2"/>
</dbReference>
<dbReference type="Proteomes" id="UP000198963">
    <property type="component" value="Chromosome I"/>
</dbReference>
<dbReference type="InterPro" id="IPR027785">
    <property type="entry name" value="UvrD-like_helicase_C"/>
</dbReference>
<gene>
    <name evidence="2" type="ORF">SAMN04489797_2852</name>
</gene>
<dbReference type="CDD" id="cd17933">
    <property type="entry name" value="DEXSc_RecD-like"/>
    <property type="match status" value="1"/>
</dbReference>